<reference evidence="2 3" key="1">
    <citation type="journal article" date="2023" name="G3 (Bethesda)">
        <title>A chromosome-level genome assembly of Zasmidium syzygii isolated from banana leaves.</title>
        <authorList>
            <person name="van Westerhoven A.C."/>
            <person name="Mehrabi R."/>
            <person name="Talebi R."/>
            <person name="Steentjes M.B.F."/>
            <person name="Corcolon B."/>
            <person name="Chong P.A."/>
            <person name="Kema G.H.J."/>
            <person name="Seidl M.F."/>
        </authorList>
    </citation>
    <scope>NUCLEOTIDE SEQUENCE [LARGE SCALE GENOMIC DNA]</scope>
    <source>
        <strain evidence="2 3">P124</strain>
    </source>
</reference>
<gene>
    <name evidence="2" type="ORF">PRZ48_010074</name>
</gene>
<protein>
    <recommendedName>
        <fullName evidence="1">Cupin type-2 domain-containing protein</fullName>
    </recommendedName>
</protein>
<accession>A0ABR0EDL0</accession>
<dbReference type="Pfam" id="PF07883">
    <property type="entry name" value="Cupin_2"/>
    <property type="match status" value="1"/>
</dbReference>
<dbReference type="InterPro" id="IPR013096">
    <property type="entry name" value="Cupin_2"/>
</dbReference>
<dbReference type="InterPro" id="IPR053146">
    <property type="entry name" value="QDO-like"/>
</dbReference>
<sequence>MAHVNPQQSGTGTAVGRFTGENRRKLAFTYPSTMELIKRGTGEGGPRVIGPKDGKTIDLVNIGVRYLAWKNETGGGFSAVEHPIPPRTLVAPLHRHQNEDEYSFVLEGSMGAQLGEDVVVAHVGDFVFKPRQQWHSFWNAGDTPCRILEIISPGGFERFFDEYHTALNDAESKERDVAAMTELNERYEIEFKPESVDELCKRHGLSHKGEMADFALTG</sequence>
<evidence type="ECO:0000313" key="2">
    <source>
        <dbReference type="EMBL" id="KAK4499557.1"/>
    </source>
</evidence>
<proteinExistence type="predicted"/>
<feature type="domain" description="Cupin type-2" evidence="1">
    <location>
        <begin position="84"/>
        <end position="150"/>
    </location>
</feature>
<dbReference type="SUPFAM" id="SSF51182">
    <property type="entry name" value="RmlC-like cupins"/>
    <property type="match status" value="1"/>
</dbReference>
<dbReference type="PANTHER" id="PTHR36440">
    <property type="entry name" value="PUTATIVE (AFU_ORTHOLOGUE AFUA_8G07350)-RELATED"/>
    <property type="match status" value="1"/>
</dbReference>
<dbReference type="PANTHER" id="PTHR36440:SF1">
    <property type="entry name" value="PUTATIVE (AFU_ORTHOLOGUE AFUA_8G07350)-RELATED"/>
    <property type="match status" value="1"/>
</dbReference>
<comment type="caution">
    <text evidence="2">The sequence shown here is derived from an EMBL/GenBank/DDBJ whole genome shotgun (WGS) entry which is preliminary data.</text>
</comment>
<dbReference type="EMBL" id="JAXOVC010000007">
    <property type="protein sequence ID" value="KAK4499557.1"/>
    <property type="molecule type" value="Genomic_DNA"/>
</dbReference>
<evidence type="ECO:0000259" key="1">
    <source>
        <dbReference type="Pfam" id="PF07883"/>
    </source>
</evidence>
<dbReference type="InterPro" id="IPR014710">
    <property type="entry name" value="RmlC-like_jellyroll"/>
</dbReference>
<dbReference type="Gene3D" id="2.60.120.10">
    <property type="entry name" value="Jelly Rolls"/>
    <property type="match status" value="1"/>
</dbReference>
<dbReference type="Proteomes" id="UP001305779">
    <property type="component" value="Unassembled WGS sequence"/>
</dbReference>
<keyword evidence="3" id="KW-1185">Reference proteome</keyword>
<evidence type="ECO:0000313" key="3">
    <source>
        <dbReference type="Proteomes" id="UP001305779"/>
    </source>
</evidence>
<organism evidence="2 3">
    <name type="scientific">Zasmidium cellare</name>
    <name type="common">Wine cellar mold</name>
    <name type="synonym">Racodium cellare</name>
    <dbReference type="NCBI Taxonomy" id="395010"/>
    <lineage>
        <taxon>Eukaryota</taxon>
        <taxon>Fungi</taxon>
        <taxon>Dikarya</taxon>
        <taxon>Ascomycota</taxon>
        <taxon>Pezizomycotina</taxon>
        <taxon>Dothideomycetes</taxon>
        <taxon>Dothideomycetidae</taxon>
        <taxon>Mycosphaerellales</taxon>
        <taxon>Mycosphaerellaceae</taxon>
        <taxon>Zasmidium</taxon>
    </lineage>
</organism>
<name>A0ABR0EDL0_ZASCE</name>
<dbReference type="InterPro" id="IPR011051">
    <property type="entry name" value="RmlC_Cupin_sf"/>
</dbReference>